<dbReference type="InterPro" id="IPR051988">
    <property type="entry name" value="HRR_RAD51_Paralog"/>
</dbReference>
<dbReference type="GeneID" id="111247370"/>
<dbReference type="Proteomes" id="UP000594260">
    <property type="component" value="Unplaced"/>
</dbReference>
<dbReference type="GO" id="GO:0003697">
    <property type="term" value="F:single-stranded DNA binding"/>
    <property type="evidence" value="ECO:0007669"/>
    <property type="project" value="TreeGrafter"/>
</dbReference>
<organism evidence="3 4">
    <name type="scientific">Varroa destructor</name>
    <name type="common">Honeybee mite</name>
    <dbReference type="NCBI Taxonomy" id="109461"/>
    <lineage>
        <taxon>Eukaryota</taxon>
        <taxon>Metazoa</taxon>
        <taxon>Ecdysozoa</taxon>
        <taxon>Arthropoda</taxon>
        <taxon>Chelicerata</taxon>
        <taxon>Arachnida</taxon>
        <taxon>Acari</taxon>
        <taxon>Parasitiformes</taxon>
        <taxon>Mesostigmata</taxon>
        <taxon>Gamasina</taxon>
        <taxon>Dermanyssoidea</taxon>
        <taxon>Varroidae</taxon>
        <taxon>Varroa</taxon>
    </lineage>
</organism>
<dbReference type="AlphaFoldDB" id="A0A7M7JLD0"/>
<dbReference type="GO" id="GO:0000724">
    <property type="term" value="P:double-strand break repair via homologous recombination"/>
    <property type="evidence" value="ECO:0007669"/>
    <property type="project" value="TreeGrafter"/>
</dbReference>
<dbReference type="GO" id="GO:0005815">
    <property type="term" value="C:microtubule organizing center"/>
    <property type="evidence" value="ECO:0007669"/>
    <property type="project" value="TreeGrafter"/>
</dbReference>
<dbReference type="RefSeq" id="XP_022653911.1">
    <property type="nucleotide sequence ID" value="XM_022798176.1"/>
</dbReference>
<protein>
    <submittedName>
        <fullName evidence="3">Uncharacterized protein</fullName>
    </submittedName>
</protein>
<dbReference type="PANTHER" id="PTHR46457:SF1">
    <property type="entry name" value="DNA REPAIR PROTEIN RAD51 HOMOLOG 4"/>
    <property type="match status" value="1"/>
</dbReference>
<dbReference type="OrthoDB" id="6503309at2759"/>
<dbReference type="GO" id="GO:0033063">
    <property type="term" value="C:Rad51B-Rad51C-Rad51D-XRCC2 complex"/>
    <property type="evidence" value="ECO:0007669"/>
    <property type="project" value="TreeGrafter"/>
</dbReference>
<evidence type="ECO:0000256" key="2">
    <source>
        <dbReference type="ARBA" id="ARBA00023242"/>
    </source>
</evidence>
<dbReference type="GO" id="GO:0007131">
    <property type="term" value="P:reciprocal meiotic recombination"/>
    <property type="evidence" value="ECO:0007669"/>
    <property type="project" value="TreeGrafter"/>
</dbReference>
<keyword evidence="2" id="KW-0539">Nucleus</keyword>
<evidence type="ECO:0000313" key="4">
    <source>
        <dbReference type="Proteomes" id="UP000594260"/>
    </source>
</evidence>
<dbReference type="GO" id="GO:0005657">
    <property type="term" value="C:replication fork"/>
    <property type="evidence" value="ECO:0007669"/>
    <property type="project" value="TreeGrafter"/>
</dbReference>
<proteinExistence type="predicted"/>
<dbReference type="Gene3D" id="3.40.50.300">
    <property type="entry name" value="P-loop containing nucleotide triphosphate hydrolases"/>
    <property type="match status" value="1"/>
</dbReference>
<evidence type="ECO:0000256" key="1">
    <source>
        <dbReference type="ARBA" id="ARBA00004123"/>
    </source>
</evidence>
<dbReference type="InParanoid" id="A0A7M7JLD0"/>
<dbReference type="GO" id="GO:0000400">
    <property type="term" value="F:four-way junction DNA binding"/>
    <property type="evidence" value="ECO:0007669"/>
    <property type="project" value="TreeGrafter"/>
</dbReference>
<keyword evidence="4" id="KW-1185">Reference proteome</keyword>
<name>A0A7M7JLD0_VARDE</name>
<accession>A0A7M7JLD0</accession>
<dbReference type="PANTHER" id="PTHR46457">
    <property type="entry name" value="DNA REPAIR PROTEIN RAD51 HOMOLOG 4"/>
    <property type="match status" value="1"/>
</dbReference>
<dbReference type="GO" id="GO:0008094">
    <property type="term" value="F:ATP-dependent activity, acting on DNA"/>
    <property type="evidence" value="ECO:0007669"/>
    <property type="project" value="TreeGrafter"/>
</dbReference>
<comment type="subcellular location">
    <subcellularLocation>
        <location evidence="1">Nucleus</location>
    </subcellularLocation>
</comment>
<sequence length="313" mass="34562">MDKDEEIFSGHNGKTPASLAVKPTKPRACIPLVTPYQKDFTTELCFCRSCDIVLFTAPDASLLNRLLNKLYTKVVLPSRTLAETYTRLLSSHSVFSTGDSVLDTILSGGLFTGDHVEVCGPQGIRTLFCHRVAAHLLKNDSHASVLYVDSACNFRPELFVEHFGCSSDLLKRVQVLHTHQLSQLLRFLDHLQQGKLRSQKETDSGASTSASSLWPRLIIIDSMSELVNPLLLCNEDLVCVLGLLNHVGITLRSVATHQRLVVLTTNDFANGEPALGKMWTGSPHVRLLINENSTSLINAQTVTVLKSVREIKF</sequence>
<dbReference type="InterPro" id="IPR027417">
    <property type="entry name" value="P-loop_NTPase"/>
</dbReference>
<reference evidence="3" key="1">
    <citation type="submission" date="2021-01" db="UniProtKB">
        <authorList>
            <consortium name="EnsemblMetazoa"/>
        </authorList>
    </citation>
    <scope>IDENTIFICATION</scope>
</reference>
<dbReference type="KEGG" id="vde:111247370"/>
<dbReference type="SUPFAM" id="SSF52540">
    <property type="entry name" value="P-loop containing nucleoside triphosphate hydrolases"/>
    <property type="match status" value="1"/>
</dbReference>
<evidence type="ECO:0000313" key="3">
    <source>
        <dbReference type="EnsemblMetazoa" id="XP_022653911"/>
    </source>
</evidence>
<dbReference type="GO" id="GO:0042148">
    <property type="term" value="P:DNA strand invasion"/>
    <property type="evidence" value="ECO:0007669"/>
    <property type="project" value="TreeGrafter"/>
</dbReference>
<dbReference type="EnsemblMetazoa" id="XM_022798176">
    <property type="protein sequence ID" value="XP_022653911"/>
    <property type="gene ID" value="LOC111247370"/>
</dbReference>
<dbReference type="GO" id="GO:0000723">
    <property type="term" value="P:telomere maintenance"/>
    <property type="evidence" value="ECO:0007669"/>
    <property type="project" value="TreeGrafter"/>
</dbReference>